<reference evidence="2" key="1">
    <citation type="submission" date="2016-10" db="EMBL/GenBank/DDBJ databases">
        <title>Sequence of Gallionella enrichment culture.</title>
        <authorList>
            <person name="Poehlein A."/>
            <person name="Muehling M."/>
            <person name="Daniel R."/>
        </authorList>
    </citation>
    <scope>NUCLEOTIDE SEQUENCE</scope>
</reference>
<dbReference type="InterPro" id="IPR012349">
    <property type="entry name" value="Split_barrel_FMN-bd"/>
</dbReference>
<name>A0A1J5R861_9ZZZZ</name>
<accession>A0A1J5R861</accession>
<dbReference type="PANTHER" id="PTHR13343">
    <property type="entry name" value="CREG1 PROTEIN"/>
    <property type="match status" value="1"/>
</dbReference>
<evidence type="ECO:0000259" key="1">
    <source>
        <dbReference type="Pfam" id="PF13883"/>
    </source>
</evidence>
<proteinExistence type="predicted"/>
<dbReference type="PANTHER" id="PTHR13343:SF17">
    <property type="entry name" value="CELLULAR REPRESSOR OF E1A-STIMULATED GENES, ISOFORM A"/>
    <property type="match status" value="1"/>
</dbReference>
<evidence type="ECO:0000313" key="2">
    <source>
        <dbReference type="EMBL" id="OIQ92200.1"/>
    </source>
</evidence>
<comment type="caution">
    <text evidence="2">The sequence shown here is derived from an EMBL/GenBank/DDBJ whole genome shotgun (WGS) entry which is preliminary data.</text>
</comment>
<dbReference type="GO" id="GO:0005737">
    <property type="term" value="C:cytoplasm"/>
    <property type="evidence" value="ECO:0007669"/>
    <property type="project" value="UniProtKB-ARBA"/>
</dbReference>
<protein>
    <recommendedName>
        <fullName evidence="1">CREG-like beta-barrel domain-containing protein</fullName>
    </recommendedName>
</protein>
<gene>
    <name evidence="2" type="ORF">GALL_258770</name>
</gene>
<dbReference type="Pfam" id="PF13883">
    <property type="entry name" value="CREG_beta-barrel"/>
    <property type="match status" value="1"/>
</dbReference>
<organism evidence="2">
    <name type="scientific">mine drainage metagenome</name>
    <dbReference type="NCBI Taxonomy" id="410659"/>
    <lineage>
        <taxon>unclassified sequences</taxon>
        <taxon>metagenomes</taxon>
        <taxon>ecological metagenomes</taxon>
    </lineage>
</organism>
<sequence>MPSRLETLIDLLHAPGDASLATHSVAMPGYPFATAVPFATDEHHRPILLLSRLAEHTQNILADKRASFLVARPLGNGEMARVSPVGHVVPIERPPLLVKRYLRFHPEAERFLQLGDFSFYRFEPVRIRVVGGFAQAGWLDGNKLLEAPCISLDDEERLLKDAASSLPEGLTLLGVDSFGADYVVADVRRRAQFVSGPVLAEVAGKALSKVLHLNKG</sequence>
<dbReference type="InterPro" id="IPR055343">
    <property type="entry name" value="CREG_beta-barrel"/>
</dbReference>
<dbReference type="EMBL" id="MLJW01000238">
    <property type="protein sequence ID" value="OIQ92200.1"/>
    <property type="molecule type" value="Genomic_DNA"/>
</dbReference>
<dbReference type="AlphaFoldDB" id="A0A1J5R861"/>
<dbReference type="Gene3D" id="2.30.110.10">
    <property type="entry name" value="Electron Transport, Fmn-binding Protein, Chain A"/>
    <property type="match status" value="1"/>
</dbReference>
<feature type="domain" description="CREG-like beta-barrel" evidence="1">
    <location>
        <begin position="11"/>
        <end position="141"/>
    </location>
</feature>
<dbReference type="SUPFAM" id="SSF50475">
    <property type="entry name" value="FMN-binding split barrel"/>
    <property type="match status" value="1"/>
</dbReference>